<evidence type="ECO:0000313" key="11">
    <source>
        <dbReference type="Proteomes" id="UP000325081"/>
    </source>
</evidence>
<evidence type="ECO:0000256" key="2">
    <source>
        <dbReference type="ARBA" id="ARBA00005065"/>
    </source>
</evidence>
<organism evidence="10 11">
    <name type="scientific">Striga asiatica</name>
    <name type="common">Asiatic witchweed</name>
    <name type="synonym">Buchnera asiatica</name>
    <dbReference type="NCBI Taxonomy" id="4170"/>
    <lineage>
        <taxon>Eukaryota</taxon>
        <taxon>Viridiplantae</taxon>
        <taxon>Streptophyta</taxon>
        <taxon>Embryophyta</taxon>
        <taxon>Tracheophyta</taxon>
        <taxon>Spermatophyta</taxon>
        <taxon>Magnoliopsida</taxon>
        <taxon>eudicotyledons</taxon>
        <taxon>Gunneridae</taxon>
        <taxon>Pentapetalae</taxon>
        <taxon>asterids</taxon>
        <taxon>lamiids</taxon>
        <taxon>Lamiales</taxon>
        <taxon>Orobanchaceae</taxon>
        <taxon>Buchnereae</taxon>
        <taxon>Striga</taxon>
    </lineage>
</organism>
<dbReference type="EMBL" id="BKCP01012737">
    <property type="protein sequence ID" value="GER56765.1"/>
    <property type="molecule type" value="Genomic_DNA"/>
</dbReference>
<dbReference type="PANTHER" id="PTHR30573:SF0">
    <property type="entry name" value="QUINOLINATE SYNTHASE, CHLOROPLASTIC"/>
    <property type="match status" value="1"/>
</dbReference>
<sequence length="259" mass="28097">MYCDSFLTAHFEVPGEMFSLAMEAKQRGMGVVGSTQNILDFIKERLQEALDRKIDDHLQFVLGTESGMVTSIVSAVKGLLSGSGGAHGGPRVSVEIVFPVSSESVTRMPSSSSREAGDDFSKLSVIPGVASGEGCSIHGGCASCPYMKMNSLGSLLKVCHSLPHDKDNLSAYEAGRFSLQTPNGNLIADVGCYKEVAREACSADTPKWQCSINFNFQLENWNKNCPTGLENEPLSFPSRANKIPIVWEKKSMWNVHKLV</sequence>
<dbReference type="Gene3D" id="3.40.50.10800">
    <property type="entry name" value="NadA-like"/>
    <property type="match status" value="1"/>
</dbReference>
<keyword evidence="4" id="KW-0004">4Fe-4S</keyword>
<comment type="caution">
    <text evidence="10">The sequence shown here is derived from an EMBL/GenBank/DDBJ whole genome shotgun (WGS) entry which is preliminary data.</text>
</comment>
<accession>A0A5A7RHT4</accession>
<keyword evidence="8" id="KW-0408">Iron</keyword>
<evidence type="ECO:0000256" key="6">
    <source>
        <dbReference type="ARBA" id="ARBA00022679"/>
    </source>
</evidence>
<comment type="pathway">
    <text evidence="2">Cofactor biosynthesis; NAD(+) biosynthesis; quinolinate from iminoaspartate: step 1/1.</text>
</comment>
<evidence type="ECO:0000256" key="9">
    <source>
        <dbReference type="ARBA" id="ARBA00023014"/>
    </source>
</evidence>
<protein>
    <recommendedName>
        <fullName evidence="3">quinolinate synthase</fullName>
        <ecNumber evidence="3">2.5.1.72</ecNumber>
    </recommendedName>
</protein>
<keyword evidence="6" id="KW-0808">Transferase</keyword>
<dbReference type="EC" id="2.5.1.72" evidence="3"/>
<evidence type="ECO:0000256" key="4">
    <source>
        <dbReference type="ARBA" id="ARBA00022485"/>
    </source>
</evidence>
<evidence type="ECO:0000256" key="1">
    <source>
        <dbReference type="ARBA" id="ARBA00001966"/>
    </source>
</evidence>
<evidence type="ECO:0000313" key="10">
    <source>
        <dbReference type="EMBL" id="GER56765.1"/>
    </source>
</evidence>
<gene>
    <name evidence="10" type="ORF">STAS_34494</name>
</gene>
<proteinExistence type="predicted"/>
<reference evidence="11" key="1">
    <citation type="journal article" date="2019" name="Curr. Biol.">
        <title>Genome Sequence of Striga asiatica Provides Insight into the Evolution of Plant Parasitism.</title>
        <authorList>
            <person name="Yoshida S."/>
            <person name="Kim S."/>
            <person name="Wafula E.K."/>
            <person name="Tanskanen J."/>
            <person name="Kim Y.M."/>
            <person name="Honaas L."/>
            <person name="Yang Z."/>
            <person name="Spallek T."/>
            <person name="Conn C.E."/>
            <person name="Ichihashi Y."/>
            <person name="Cheong K."/>
            <person name="Cui S."/>
            <person name="Der J.P."/>
            <person name="Gundlach H."/>
            <person name="Jiao Y."/>
            <person name="Hori C."/>
            <person name="Ishida J.K."/>
            <person name="Kasahara H."/>
            <person name="Kiba T."/>
            <person name="Kim M.S."/>
            <person name="Koo N."/>
            <person name="Laohavisit A."/>
            <person name="Lee Y.H."/>
            <person name="Lumba S."/>
            <person name="McCourt P."/>
            <person name="Mortimer J.C."/>
            <person name="Mutuku J.M."/>
            <person name="Nomura T."/>
            <person name="Sasaki-Sekimoto Y."/>
            <person name="Seto Y."/>
            <person name="Wang Y."/>
            <person name="Wakatake T."/>
            <person name="Sakakibara H."/>
            <person name="Demura T."/>
            <person name="Yamaguchi S."/>
            <person name="Yoneyama K."/>
            <person name="Manabe R.I."/>
            <person name="Nelson D.C."/>
            <person name="Schulman A.H."/>
            <person name="Timko M.P."/>
            <person name="dePamphilis C.W."/>
            <person name="Choi D."/>
            <person name="Shirasu K."/>
        </authorList>
    </citation>
    <scope>NUCLEOTIDE SEQUENCE [LARGE SCALE GENOMIC DNA]</scope>
    <source>
        <strain evidence="11">cv. UVA1</strain>
    </source>
</reference>
<dbReference type="SUPFAM" id="SSF142754">
    <property type="entry name" value="NadA-like"/>
    <property type="match status" value="1"/>
</dbReference>
<keyword evidence="7" id="KW-0479">Metal-binding</keyword>
<dbReference type="InterPro" id="IPR036094">
    <property type="entry name" value="NadA_sf"/>
</dbReference>
<name>A0A5A7RHT4_STRAF</name>
<dbReference type="GO" id="GO:0051539">
    <property type="term" value="F:4 iron, 4 sulfur cluster binding"/>
    <property type="evidence" value="ECO:0007669"/>
    <property type="project" value="UniProtKB-KW"/>
</dbReference>
<evidence type="ECO:0000256" key="5">
    <source>
        <dbReference type="ARBA" id="ARBA00022642"/>
    </source>
</evidence>
<dbReference type="OrthoDB" id="66991at2759"/>
<keyword evidence="9" id="KW-0411">Iron-sulfur</keyword>
<dbReference type="PANTHER" id="PTHR30573">
    <property type="entry name" value="QUINOLINATE SYNTHETASE A"/>
    <property type="match status" value="1"/>
</dbReference>
<dbReference type="GO" id="GO:0046872">
    <property type="term" value="F:metal ion binding"/>
    <property type="evidence" value="ECO:0007669"/>
    <property type="project" value="UniProtKB-KW"/>
</dbReference>
<dbReference type="FunFam" id="3.40.50.10800:FF:000006">
    <property type="entry name" value="Quinolinate synthase, chloroplastic"/>
    <property type="match status" value="1"/>
</dbReference>
<dbReference type="AlphaFoldDB" id="A0A5A7RHT4"/>
<dbReference type="GO" id="GO:0034628">
    <property type="term" value="P:'de novo' NAD+ biosynthetic process from L-aspartate"/>
    <property type="evidence" value="ECO:0007669"/>
    <property type="project" value="TreeGrafter"/>
</dbReference>
<dbReference type="GO" id="GO:0009507">
    <property type="term" value="C:chloroplast"/>
    <property type="evidence" value="ECO:0007669"/>
    <property type="project" value="TreeGrafter"/>
</dbReference>
<dbReference type="GO" id="GO:0008987">
    <property type="term" value="F:quinolinate synthetase A activity"/>
    <property type="evidence" value="ECO:0007669"/>
    <property type="project" value="InterPro"/>
</dbReference>
<keyword evidence="5" id="KW-0662">Pyridine nucleotide biosynthesis</keyword>
<evidence type="ECO:0000256" key="8">
    <source>
        <dbReference type="ARBA" id="ARBA00023004"/>
    </source>
</evidence>
<comment type="cofactor">
    <cofactor evidence="1">
        <name>[4Fe-4S] cluster</name>
        <dbReference type="ChEBI" id="CHEBI:49883"/>
    </cofactor>
</comment>
<dbReference type="InterPro" id="IPR003473">
    <property type="entry name" value="NadA"/>
</dbReference>
<keyword evidence="11" id="KW-1185">Reference proteome</keyword>
<dbReference type="UniPathway" id="UPA00253">
    <property type="reaction ID" value="UER00327"/>
</dbReference>
<dbReference type="Proteomes" id="UP000325081">
    <property type="component" value="Unassembled WGS sequence"/>
</dbReference>
<evidence type="ECO:0000256" key="3">
    <source>
        <dbReference type="ARBA" id="ARBA00012669"/>
    </source>
</evidence>
<evidence type="ECO:0000256" key="7">
    <source>
        <dbReference type="ARBA" id="ARBA00022723"/>
    </source>
</evidence>